<dbReference type="CDD" id="cd00303">
    <property type="entry name" value="retropepsin_like"/>
    <property type="match status" value="1"/>
</dbReference>
<proteinExistence type="predicted"/>
<dbReference type="Pfam" id="PF08284">
    <property type="entry name" value="RVP_2"/>
    <property type="match status" value="1"/>
</dbReference>
<keyword evidence="1" id="KW-0812">Transmembrane</keyword>
<dbReference type="Gene3D" id="2.40.70.10">
    <property type="entry name" value="Acid Proteases"/>
    <property type="match status" value="1"/>
</dbReference>
<feature type="non-terminal residue" evidence="2">
    <location>
        <position position="1"/>
    </location>
</feature>
<comment type="caution">
    <text evidence="2">The sequence shown here is derived from an EMBL/GenBank/DDBJ whole genome shotgun (WGS) entry which is preliminary data.</text>
</comment>
<keyword evidence="1" id="KW-0472">Membrane</keyword>
<reference evidence="2" key="1">
    <citation type="submission" date="2021-02" db="EMBL/GenBank/DDBJ databases">
        <authorList>
            <person name="Nieuwenhuis M."/>
            <person name="Van De Peppel L.J.J."/>
        </authorList>
    </citation>
    <scope>NUCLEOTIDE SEQUENCE</scope>
    <source>
        <strain evidence="2">D49</strain>
    </source>
</reference>
<organism evidence="2 3">
    <name type="scientific">Sphagnurus paluster</name>
    <dbReference type="NCBI Taxonomy" id="117069"/>
    <lineage>
        <taxon>Eukaryota</taxon>
        <taxon>Fungi</taxon>
        <taxon>Dikarya</taxon>
        <taxon>Basidiomycota</taxon>
        <taxon>Agaricomycotina</taxon>
        <taxon>Agaricomycetes</taxon>
        <taxon>Agaricomycetidae</taxon>
        <taxon>Agaricales</taxon>
        <taxon>Tricholomatineae</taxon>
        <taxon>Lyophyllaceae</taxon>
        <taxon>Sphagnurus</taxon>
    </lineage>
</organism>
<dbReference type="OrthoDB" id="1750432at2759"/>
<evidence type="ECO:0000313" key="3">
    <source>
        <dbReference type="Proteomes" id="UP000717328"/>
    </source>
</evidence>
<dbReference type="Proteomes" id="UP000717328">
    <property type="component" value="Unassembled WGS sequence"/>
</dbReference>
<dbReference type="EMBL" id="JABCKI010006101">
    <property type="protein sequence ID" value="KAG5635402.1"/>
    <property type="molecule type" value="Genomic_DNA"/>
</dbReference>
<dbReference type="AlphaFoldDB" id="A0A9P7FNK5"/>
<name>A0A9P7FNK5_9AGAR</name>
<dbReference type="SUPFAM" id="SSF50630">
    <property type="entry name" value="Acid proteases"/>
    <property type="match status" value="1"/>
</dbReference>
<feature type="transmembrane region" description="Helical" evidence="1">
    <location>
        <begin position="283"/>
        <end position="302"/>
    </location>
</feature>
<dbReference type="InterPro" id="IPR021109">
    <property type="entry name" value="Peptidase_aspartic_dom_sf"/>
</dbReference>
<keyword evidence="3" id="KW-1185">Reference proteome</keyword>
<protein>
    <submittedName>
        <fullName evidence="2">Uncharacterized protein</fullName>
    </submittedName>
</protein>
<accession>A0A9P7FNK5</accession>
<keyword evidence="1" id="KW-1133">Transmembrane helix</keyword>
<evidence type="ECO:0000256" key="1">
    <source>
        <dbReference type="SAM" id="Phobius"/>
    </source>
</evidence>
<gene>
    <name evidence="2" type="ORF">H0H81_011394</name>
</gene>
<evidence type="ECO:0000313" key="2">
    <source>
        <dbReference type="EMBL" id="KAG5635402.1"/>
    </source>
</evidence>
<reference evidence="2" key="2">
    <citation type="submission" date="2021-10" db="EMBL/GenBank/DDBJ databases">
        <title>Phylogenomics reveals ancestral predisposition of the termite-cultivated fungus Termitomyces towards a domesticated lifestyle.</title>
        <authorList>
            <person name="Auxier B."/>
            <person name="Grum-Grzhimaylo A."/>
            <person name="Cardenas M.E."/>
            <person name="Lodge J.D."/>
            <person name="Laessoe T."/>
            <person name="Pedersen O."/>
            <person name="Smith M.E."/>
            <person name="Kuyper T.W."/>
            <person name="Franco-Molano E.A."/>
            <person name="Baroni T.J."/>
            <person name="Aanen D.K."/>
        </authorList>
    </citation>
    <scope>NUCLEOTIDE SEQUENCE</scope>
    <source>
        <strain evidence="2">D49</strain>
    </source>
</reference>
<sequence length="303" mass="33949">IPKPVVIVVKVNGEPARALIDSGSLGDFISSTLVQQLGLKRKELTSPVPVQLAVQGSRSRINFGTTAPFKYQNINETCYFDVINLSGYDLILGTPWLYQHRVTFGINPSRVVIGSAILLPMSGEGVTCLASRSMALYQENLECIHKELREYAQPICKKASETPLPPLQAINHEIPLINPDLVYPWHPARCPEAMCAQWAKKRDAYIKSGRWEVTSNGNAMTMLLIPKPGKPGEPQKLRTAVDTCPRNANTVKRRHCRILMASCGVWRMVNTNQFDSQDAYEQIHLNMFIVLLSLHLMVIWLVM</sequence>